<gene>
    <name evidence="2" type="ORF">EC973_000773</name>
</gene>
<dbReference type="Gene3D" id="1.25.40.540">
    <property type="entry name" value="TAP42-like family"/>
    <property type="match status" value="1"/>
</dbReference>
<dbReference type="OrthoDB" id="10261753at2759"/>
<dbReference type="Pfam" id="PF04177">
    <property type="entry name" value="TAP42"/>
    <property type="match status" value="1"/>
</dbReference>
<dbReference type="PANTHER" id="PTHR10933:SF9">
    <property type="entry name" value="IMMUNOGLOBULIN-BINDING PROTEIN 1"/>
    <property type="match status" value="1"/>
</dbReference>
<name>A0A8H7BKR0_9FUNG</name>
<feature type="compositionally biased region" description="Basic and acidic residues" evidence="1">
    <location>
        <begin position="212"/>
        <end position="223"/>
    </location>
</feature>
<dbReference type="GO" id="GO:0009966">
    <property type="term" value="P:regulation of signal transduction"/>
    <property type="evidence" value="ECO:0007669"/>
    <property type="project" value="InterPro"/>
</dbReference>
<feature type="region of interest" description="Disordered" evidence="1">
    <location>
        <begin position="212"/>
        <end position="233"/>
    </location>
</feature>
<dbReference type="InterPro" id="IPR038511">
    <property type="entry name" value="TAP42/TAP46-like_sf"/>
</dbReference>
<dbReference type="AlphaFoldDB" id="A0A8H7BKR0"/>
<comment type="caution">
    <text evidence="2">The sequence shown here is derived from an EMBL/GenBank/DDBJ whole genome shotgun (WGS) entry which is preliminary data.</text>
</comment>
<dbReference type="GO" id="GO:0051721">
    <property type="term" value="F:protein phosphatase 2A binding"/>
    <property type="evidence" value="ECO:0007669"/>
    <property type="project" value="TreeGrafter"/>
</dbReference>
<proteinExistence type="predicted"/>
<accession>A0A8H7BKR0</accession>
<evidence type="ECO:0000256" key="1">
    <source>
        <dbReference type="SAM" id="MobiDB-lite"/>
    </source>
</evidence>
<dbReference type="InterPro" id="IPR007304">
    <property type="entry name" value="TAP46-like"/>
</dbReference>
<sequence length="328" mass="38047">MTTLDGLTLKELFASGQAIVIDLKETSLASADQGYQKLVADGIEHLARADDLVERLAMFSANELLDDMNPNDLKFLLIPAYLGDLTLKQTQGDRRAILDAAKSYFERFLSTCQDHQLVHKQDLEFYDAAKHMSAQQQREQKIARFKHERAIQEKIKELMQEENEDSQRDLAMAMITEQVLKSVEQLHGIKQEMVMVKEMEAMKEMMKQKGEHFKPDHREKPRWDPQTPLLNKQGQPLRPFVITNKRQQLRDQVFRPGWNLPTMSIEEYLDQEMERGNFISGGGKEPEKKEIDDNDEAALDAETMKQREWDEFKEANPRGWGKLGTLWI</sequence>
<protein>
    <submittedName>
        <fullName evidence="2">Uncharacterized protein</fullName>
    </submittedName>
</protein>
<reference evidence="2" key="1">
    <citation type="submission" date="2020-01" db="EMBL/GenBank/DDBJ databases">
        <title>Genome Sequencing of Three Apophysomyces-Like Fungal Strains Confirms a Novel Fungal Genus in the Mucoromycota with divergent Burkholderia-like Endosymbiotic Bacteria.</title>
        <authorList>
            <person name="Stajich J.E."/>
            <person name="Macias A.M."/>
            <person name="Carter-House D."/>
            <person name="Lovett B."/>
            <person name="Kasson L.R."/>
            <person name="Berry K."/>
            <person name="Grigoriev I."/>
            <person name="Chang Y."/>
            <person name="Spatafora J."/>
            <person name="Kasson M.T."/>
        </authorList>
    </citation>
    <scope>NUCLEOTIDE SEQUENCE</scope>
    <source>
        <strain evidence="2">NRRL A-21654</strain>
    </source>
</reference>
<dbReference type="GO" id="GO:0005829">
    <property type="term" value="C:cytosol"/>
    <property type="evidence" value="ECO:0007669"/>
    <property type="project" value="TreeGrafter"/>
</dbReference>
<dbReference type="Proteomes" id="UP000605846">
    <property type="component" value="Unassembled WGS sequence"/>
</dbReference>
<dbReference type="GO" id="GO:0035303">
    <property type="term" value="P:regulation of dephosphorylation"/>
    <property type="evidence" value="ECO:0007669"/>
    <property type="project" value="TreeGrafter"/>
</dbReference>
<organism evidence="2 3">
    <name type="scientific">Apophysomyces ossiformis</name>
    <dbReference type="NCBI Taxonomy" id="679940"/>
    <lineage>
        <taxon>Eukaryota</taxon>
        <taxon>Fungi</taxon>
        <taxon>Fungi incertae sedis</taxon>
        <taxon>Mucoromycota</taxon>
        <taxon>Mucoromycotina</taxon>
        <taxon>Mucoromycetes</taxon>
        <taxon>Mucorales</taxon>
        <taxon>Mucorineae</taxon>
        <taxon>Mucoraceae</taxon>
        <taxon>Apophysomyces</taxon>
    </lineage>
</organism>
<dbReference type="PANTHER" id="PTHR10933">
    <property type="entry name" value="IMMUNOGLOBULIN-BINDING PROTEIN 1"/>
    <property type="match status" value="1"/>
</dbReference>
<evidence type="ECO:0000313" key="3">
    <source>
        <dbReference type="Proteomes" id="UP000605846"/>
    </source>
</evidence>
<dbReference type="EMBL" id="JABAYA010000112">
    <property type="protein sequence ID" value="KAF7724745.1"/>
    <property type="molecule type" value="Genomic_DNA"/>
</dbReference>
<evidence type="ECO:0000313" key="2">
    <source>
        <dbReference type="EMBL" id="KAF7724745.1"/>
    </source>
</evidence>
<keyword evidence="3" id="KW-1185">Reference proteome</keyword>